<dbReference type="EMBL" id="MLJW01005400">
    <property type="protein sequence ID" value="OIQ68288.1"/>
    <property type="molecule type" value="Genomic_DNA"/>
</dbReference>
<dbReference type="GO" id="GO:0035438">
    <property type="term" value="F:cyclic-di-GMP binding"/>
    <property type="evidence" value="ECO:0007669"/>
    <property type="project" value="InterPro"/>
</dbReference>
<evidence type="ECO:0000313" key="3">
    <source>
        <dbReference type="EMBL" id="OIQ68288.1"/>
    </source>
</evidence>
<protein>
    <recommendedName>
        <fullName evidence="2">PilZ domain-containing protein</fullName>
    </recommendedName>
</protein>
<feature type="compositionally biased region" description="Pro residues" evidence="1">
    <location>
        <begin position="1"/>
        <end position="11"/>
    </location>
</feature>
<dbReference type="Pfam" id="PF07238">
    <property type="entry name" value="PilZ"/>
    <property type="match status" value="1"/>
</dbReference>
<sequence length="164" mass="17431">MATEQPQPPAAPGQSHESRRHEDRTLVIKGGKICFGQAAIDCTILDVSPHGARVRTDVMMALPESVILRFNGGGVFACRVQWARGTEAGFAFEQPEPLIDAAAASAARSALAALPADDMRAAIGTLRSMRFFDDPALAKAAEDAETAYLRFKASLQARIGHSGP</sequence>
<evidence type="ECO:0000259" key="2">
    <source>
        <dbReference type="Pfam" id="PF07238"/>
    </source>
</evidence>
<dbReference type="AlphaFoldDB" id="A0A1J5PC18"/>
<proteinExistence type="predicted"/>
<name>A0A1J5PC18_9ZZZZ</name>
<dbReference type="Gene3D" id="2.40.10.220">
    <property type="entry name" value="predicted glycosyltransferase like domains"/>
    <property type="match status" value="1"/>
</dbReference>
<feature type="domain" description="PilZ" evidence="2">
    <location>
        <begin position="19"/>
        <end position="95"/>
    </location>
</feature>
<dbReference type="InterPro" id="IPR009875">
    <property type="entry name" value="PilZ_domain"/>
</dbReference>
<evidence type="ECO:0000256" key="1">
    <source>
        <dbReference type="SAM" id="MobiDB-lite"/>
    </source>
</evidence>
<reference evidence="3" key="1">
    <citation type="submission" date="2016-10" db="EMBL/GenBank/DDBJ databases">
        <title>Sequence of Gallionella enrichment culture.</title>
        <authorList>
            <person name="Poehlein A."/>
            <person name="Muehling M."/>
            <person name="Daniel R."/>
        </authorList>
    </citation>
    <scope>NUCLEOTIDE SEQUENCE</scope>
</reference>
<gene>
    <name evidence="3" type="ORF">GALL_501230</name>
</gene>
<feature type="region of interest" description="Disordered" evidence="1">
    <location>
        <begin position="1"/>
        <end position="22"/>
    </location>
</feature>
<dbReference type="SUPFAM" id="SSF141371">
    <property type="entry name" value="PilZ domain-like"/>
    <property type="match status" value="1"/>
</dbReference>
<comment type="caution">
    <text evidence="3">The sequence shown here is derived from an EMBL/GenBank/DDBJ whole genome shotgun (WGS) entry which is preliminary data.</text>
</comment>
<accession>A0A1J5PC18</accession>
<organism evidence="3">
    <name type="scientific">mine drainage metagenome</name>
    <dbReference type="NCBI Taxonomy" id="410659"/>
    <lineage>
        <taxon>unclassified sequences</taxon>
        <taxon>metagenomes</taxon>
        <taxon>ecological metagenomes</taxon>
    </lineage>
</organism>